<dbReference type="SMR" id="B4GQJ5"/>
<dbReference type="STRING" id="7234.B4GQJ5"/>
<evidence type="ECO:0000313" key="2">
    <source>
        <dbReference type="Proteomes" id="UP000008744"/>
    </source>
</evidence>
<dbReference type="InterPro" id="IPR035808">
    <property type="entry name" value="Ribosomal_uL30_euk_arc"/>
</dbReference>
<dbReference type="OrthoDB" id="28644at2759"/>
<dbReference type="NCBIfam" id="TIGR01310">
    <property type="entry name" value="uL30_euk"/>
    <property type="match status" value="1"/>
</dbReference>
<keyword evidence="2" id="KW-1185">Reference proteome</keyword>
<dbReference type="OMA" id="IEEHMGK"/>
<dbReference type="PhylomeDB" id="B4GQJ5"/>
<protein>
    <submittedName>
        <fullName evidence="1">GL16173</fullName>
    </submittedName>
</protein>
<dbReference type="PANTHER" id="PTHR11524:SF58">
    <property type="entry name" value="IP16805P"/>
    <property type="match status" value="1"/>
</dbReference>
<dbReference type="InterPro" id="IPR036919">
    <property type="entry name" value="Ribo_uL30_ferredoxin-like_sf"/>
</dbReference>
<sequence length="279" mass="32014">MSDKYAVPNKLPGKTVSVLKHRKRRILQDQAVIEQKKNDRIKRRQKTKTHHKFRRAESFVMGYLKAERTSNRIRQTILKTNVTEQSAAAADDSNPKLLFVMRHAGKKIFDKTTTDIFKTLRMGQRHNAVFLENTKENQLLLRVIEPFVAYGNPSLSTIRELVFKKGFARIDGKKTAIQSNTMVEEHLGEKGVICLEDIIHEICTVGPNFAAVTQFLCAFTMSSPRNGWQKKVSGFIQTRRGVWLSWKCHQRTGCPLPLESPNLVDFLSDCSVYNTIFYI</sequence>
<dbReference type="EMBL" id="CH479187">
    <property type="protein sequence ID" value="EDW39867.1"/>
    <property type="molecule type" value="Genomic_DNA"/>
</dbReference>
<dbReference type="Gene3D" id="3.30.1390.20">
    <property type="entry name" value="Ribosomal protein L30, ferredoxin-like fold domain"/>
    <property type="match status" value="1"/>
</dbReference>
<accession>B4GQJ5</accession>
<dbReference type="Proteomes" id="UP000008744">
    <property type="component" value="Unassembled WGS sequence"/>
</dbReference>
<dbReference type="GO" id="GO:0003735">
    <property type="term" value="F:structural constituent of ribosome"/>
    <property type="evidence" value="ECO:0007669"/>
    <property type="project" value="TreeGrafter"/>
</dbReference>
<dbReference type="PANTHER" id="PTHR11524">
    <property type="entry name" value="60S RIBOSOMAL PROTEIN L7"/>
    <property type="match status" value="1"/>
</dbReference>
<reference evidence="1 2" key="1">
    <citation type="journal article" date="2007" name="Nature">
        <title>Evolution of genes and genomes on the Drosophila phylogeny.</title>
        <authorList>
            <consortium name="Drosophila 12 Genomes Consortium"/>
            <person name="Clark A.G."/>
            <person name="Eisen M.B."/>
            <person name="Smith D.R."/>
            <person name="Bergman C.M."/>
            <person name="Oliver B."/>
            <person name="Markow T.A."/>
            <person name="Kaufman T.C."/>
            <person name="Kellis M."/>
            <person name="Gelbart W."/>
            <person name="Iyer V.N."/>
            <person name="Pollard D.A."/>
            <person name="Sackton T.B."/>
            <person name="Larracuente A.M."/>
            <person name="Singh N.D."/>
            <person name="Abad J.P."/>
            <person name="Abt D.N."/>
            <person name="Adryan B."/>
            <person name="Aguade M."/>
            <person name="Akashi H."/>
            <person name="Anderson W.W."/>
            <person name="Aquadro C.F."/>
            <person name="Ardell D.H."/>
            <person name="Arguello R."/>
            <person name="Artieri C.G."/>
            <person name="Barbash D.A."/>
            <person name="Barker D."/>
            <person name="Barsanti P."/>
            <person name="Batterham P."/>
            <person name="Batzoglou S."/>
            <person name="Begun D."/>
            <person name="Bhutkar A."/>
            <person name="Blanco E."/>
            <person name="Bosak S.A."/>
            <person name="Bradley R.K."/>
            <person name="Brand A.D."/>
            <person name="Brent M.R."/>
            <person name="Brooks A.N."/>
            <person name="Brown R.H."/>
            <person name="Butlin R.K."/>
            <person name="Caggese C."/>
            <person name="Calvi B.R."/>
            <person name="Bernardo de Carvalho A."/>
            <person name="Caspi A."/>
            <person name="Castrezana S."/>
            <person name="Celniker S.E."/>
            <person name="Chang J.L."/>
            <person name="Chapple C."/>
            <person name="Chatterji S."/>
            <person name="Chinwalla A."/>
            <person name="Civetta A."/>
            <person name="Clifton S.W."/>
            <person name="Comeron J.M."/>
            <person name="Costello J.C."/>
            <person name="Coyne J.A."/>
            <person name="Daub J."/>
            <person name="David R.G."/>
            <person name="Delcher A.L."/>
            <person name="Delehaunty K."/>
            <person name="Do C.B."/>
            <person name="Ebling H."/>
            <person name="Edwards K."/>
            <person name="Eickbush T."/>
            <person name="Evans J.D."/>
            <person name="Filipski A."/>
            <person name="Findeiss S."/>
            <person name="Freyhult E."/>
            <person name="Fulton L."/>
            <person name="Fulton R."/>
            <person name="Garcia A.C."/>
            <person name="Gardiner A."/>
            <person name="Garfield D.A."/>
            <person name="Garvin B.E."/>
            <person name="Gibson G."/>
            <person name="Gilbert D."/>
            <person name="Gnerre S."/>
            <person name="Godfrey J."/>
            <person name="Good R."/>
            <person name="Gotea V."/>
            <person name="Gravely B."/>
            <person name="Greenberg A.J."/>
            <person name="Griffiths-Jones S."/>
            <person name="Gross S."/>
            <person name="Guigo R."/>
            <person name="Gustafson E.A."/>
            <person name="Haerty W."/>
            <person name="Hahn M.W."/>
            <person name="Halligan D.L."/>
            <person name="Halpern A.L."/>
            <person name="Halter G.M."/>
            <person name="Han M.V."/>
            <person name="Heger A."/>
            <person name="Hillier L."/>
            <person name="Hinrichs A.S."/>
            <person name="Holmes I."/>
            <person name="Hoskins R.A."/>
            <person name="Hubisz M.J."/>
            <person name="Hultmark D."/>
            <person name="Huntley M.A."/>
            <person name="Jaffe D.B."/>
            <person name="Jagadeeshan S."/>
            <person name="Jeck W.R."/>
            <person name="Johnson J."/>
            <person name="Jones C.D."/>
            <person name="Jordan W.C."/>
            <person name="Karpen G.H."/>
            <person name="Kataoka E."/>
            <person name="Keightley P.D."/>
            <person name="Kheradpour P."/>
            <person name="Kirkness E.F."/>
            <person name="Koerich L.B."/>
            <person name="Kristiansen K."/>
            <person name="Kudrna D."/>
            <person name="Kulathinal R.J."/>
            <person name="Kumar S."/>
            <person name="Kwok R."/>
            <person name="Lander E."/>
            <person name="Langley C.H."/>
            <person name="Lapoint R."/>
            <person name="Lazzaro B.P."/>
            <person name="Lee S.J."/>
            <person name="Levesque L."/>
            <person name="Li R."/>
            <person name="Lin C.F."/>
            <person name="Lin M.F."/>
            <person name="Lindblad-Toh K."/>
            <person name="Llopart A."/>
            <person name="Long M."/>
            <person name="Low L."/>
            <person name="Lozovsky E."/>
            <person name="Lu J."/>
            <person name="Luo M."/>
            <person name="Machado C.A."/>
            <person name="Makalowski W."/>
            <person name="Marzo M."/>
            <person name="Matsuda M."/>
            <person name="Matzkin L."/>
            <person name="McAllister B."/>
            <person name="McBride C.S."/>
            <person name="McKernan B."/>
            <person name="McKernan K."/>
            <person name="Mendez-Lago M."/>
            <person name="Minx P."/>
            <person name="Mollenhauer M.U."/>
            <person name="Montooth K."/>
            <person name="Mount S.M."/>
            <person name="Mu X."/>
            <person name="Myers E."/>
            <person name="Negre B."/>
            <person name="Newfeld S."/>
            <person name="Nielsen R."/>
            <person name="Noor M.A."/>
            <person name="O'Grady P."/>
            <person name="Pachter L."/>
            <person name="Papaceit M."/>
            <person name="Parisi M.J."/>
            <person name="Parisi M."/>
            <person name="Parts L."/>
            <person name="Pedersen J.S."/>
            <person name="Pesole G."/>
            <person name="Phillippy A.M."/>
            <person name="Ponting C.P."/>
            <person name="Pop M."/>
            <person name="Porcelli D."/>
            <person name="Powell J.R."/>
            <person name="Prohaska S."/>
            <person name="Pruitt K."/>
            <person name="Puig M."/>
            <person name="Quesneville H."/>
            <person name="Ram K.R."/>
            <person name="Rand D."/>
            <person name="Rasmussen M.D."/>
            <person name="Reed L.K."/>
            <person name="Reenan R."/>
            <person name="Reily A."/>
            <person name="Remington K.A."/>
            <person name="Rieger T.T."/>
            <person name="Ritchie M.G."/>
            <person name="Robin C."/>
            <person name="Rogers Y.H."/>
            <person name="Rohde C."/>
            <person name="Rozas J."/>
            <person name="Rubenfield M.J."/>
            <person name="Ruiz A."/>
            <person name="Russo S."/>
            <person name="Salzberg S.L."/>
            <person name="Sanchez-Gracia A."/>
            <person name="Saranga D.J."/>
            <person name="Sato H."/>
            <person name="Schaeffer S.W."/>
            <person name="Schatz M.C."/>
            <person name="Schlenke T."/>
            <person name="Schwartz R."/>
            <person name="Segarra C."/>
            <person name="Singh R.S."/>
            <person name="Sirot L."/>
            <person name="Sirota M."/>
            <person name="Sisneros N.B."/>
            <person name="Smith C.D."/>
            <person name="Smith T.F."/>
            <person name="Spieth J."/>
            <person name="Stage D.E."/>
            <person name="Stark A."/>
            <person name="Stephan W."/>
            <person name="Strausberg R.L."/>
            <person name="Strempel S."/>
            <person name="Sturgill D."/>
            <person name="Sutton G."/>
            <person name="Sutton G.G."/>
            <person name="Tao W."/>
            <person name="Teichmann S."/>
            <person name="Tobari Y.N."/>
            <person name="Tomimura Y."/>
            <person name="Tsolas J.M."/>
            <person name="Valente V.L."/>
            <person name="Venter E."/>
            <person name="Venter J.C."/>
            <person name="Vicario S."/>
            <person name="Vieira F.G."/>
            <person name="Vilella A.J."/>
            <person name="Villasante A."/>
            <person name="Walenz B."/>
            <person name="Wang J."/>
            <person name="Wasserman M."/>
            <person name="Watts T."/>
            <person name="Wilson D."/>
            <person name="Wilson R.K."/>
            <person name="Wing R.A."/>
            <person name="Wolfner M.F."/>
            <person name="Wong A."/>
            <person name="Wong G.K."/>
            <person name="Wu C.I."/>
            <person name="Wu G."/>
            <person name="Yamamoto D."/>
            <person name="Yang H.P."/>
            <person name="Yang S.P."/>
            <person name="Yorke J.A."/>
            <person name="Yoshida K."/>
            <person name="Zdobnov E."/>
            <person name="Zhang P."/>
            <person name="Zhang Y."/>
            <person name="Zimin A.V."/>
            <person name="Baldwin J."/>
            <person name="Abdouelleil A."/>
            <person name="Abdulkadir J."/>
            <person name="Abebe A."/>
            <person name="Abera B."/>
            <person name="Abreu J."/>
            <person name="Acer S.C."/>
            <person name="Aftuck L."/>
            <person name="Alexander A."/>
            <person name="An P."/>
            <person name="Anderson E."/>
            <person name="Anderson S."/>
            <person name="Arachi H."/>
            <person name="Azer M."/>
            <person name="Bachantsang P."/>
            <person name="Barry A."/>
            <person name="Bayul T."/>
            <person name="Berlin A."/>
            <person name="Bessette D."/>
            <person name="Bloom T."/>
            <person name="Blye J."/>
            <person name="Boguslavskiy L."/>
            <person name="Bonnet C."/>
            <person name="Boukhgalter B."/>
            <person name="Bourzgui I."/>
            <person name="Brown A."/>
            <person name="Cahill P."/>
            <person name="Channer S."/>
            <person name="Cheshatsang Y."/>
            <person name="Chuda L."/>
            <person name="Citroen M."/>
            <person name="Collymore A."/>
            <person name="Cooke P."/>
            <person name="Costello M."/>
            <person name="D'Aco K."/>
            <person name="Daza R."/>
            <person name="De Haan G."/>
            <person name="DeGray S."/>
            <person name="DeMaso C."/>
            <person name="Dhargay N."/>
            <person name="Dooley K."/>
            <person name="Dooley E."/>
            <person name="Doricent M."/>
            <person name="Dorje P."/>
            <person name="Dorjee K."/>
            <person name="Dupes A."/>
            <person name="Elong R."/>
            <person name="Falk J."/>
            <person name="Farina A."/>
            <person name="Faro S."/>
            <person name="Ferguson D."/>
            <person name="Fisher S."/>
            <person name="Foley C.D."/>
            <person name="Franke A."/>
            <person name="Friedrich D."/>
            <person name="Gadbois L."/>
            <person name="Gearin G."/>
            <person name="Gearin C.R."/>
            <person name="Giannoukos G."/>
            <person name="Goode T."/>
            <person name="Graham J."/>
            <person name="Grandbois E."/>
            <person name="Grewal S."/>
            <person name="Gyaltsen K."/>
            <person name="Hafez N."/>
            <person name="Hagos B."/>
            <person name="Hall J."/>
            <person name="Henson C."/>
            <person name="Hollinger A."/>
            <person name="Honan T."/>
            <person name="Huard M.D."/>
            <person name="Hughes L."/>
            <person name="Hurhula B."/>
            <person name="Husby M.E."/>
            <person name="Kamat A."/>
            <person name="Kanga B."/>
            <person name="Kashin S."/>
            <person name="Khazanovich D."/>
            <person name="Kisner P."/>
            <person name="Lance K."/>
            <person name="Lara M."/>
            <person name="Lee W."/>
            <person name="Lennon N."/>
            <person name="Letendre F."/>
            <person name="LeVine R."/>
            <person name="Lipovsky A."/>
            <person name="Liu X."/>
            <person name="Liu J."/>
            <person name="Liu S."/>
            <person name="Lokyitsang T."/>
            <person name="Lokyitsang Y."/>
            <person name="Lubonja R."/>
            <person name="Lui A."/>
            <person name="MacDonald P."/>
            <person name="Magnisalis V."/>
            <person name="Maru K."/>
            <person name="Matthews C."/>
            <person name="McCusker W."/>
            <person name="McDonough S."/>
            <person name="Mehta T."/>
            <person name="Meldrim J."/>
            <person name="Meneus L."/>
            <person name="Mihai O."/>
            <person name="Mihalev A."/>
            <person name="Mihova T."/>
            <person name="Mittelman R."/>
            <person name="Mlenga V."/>
            <person name="Montmayeur A."/>
            <person name="Mulrain L."/>
            <person name="Navidi A."/>
            <person name="Naylor J."/>
            <person name="Negash T."/>
            <person name="Nguyen T."/>
            <person name="Nguyen N."/>
            <person name="Nicol R."/>
            <person name="Norbu C."/>
            <person name="Norbu N."/>
            <person name="Novod N."/>
            <person name="O'Neill B."/>
            <person name="Osman S."/>
            <person name="Markiewicz E."/>
            <person name="Oyono O.L."/>
            <person name="Patti C."/>
            <person name="Phunkhang P."/>
            <person name="Pierre F."/>
            <person name="Priest M."/>
            <person name="Raghuraman S."/>
            <person name="Rege F."/>
            <person name="Reyes R."/>
            <person name="Rise C."/>
            <person name="Rogov P."/>
            <person name="Ross K."/>
            <person name="Ryan E."/>
            <person name="Settipalli S."/>
            <person name="Shea T."/>
            <person name="Sherpa N."/>
            <person name="Shi L."/>
            <person name="Shih D."/>
            <person name="Sparrow T."/>
            <person name="Spaulding J."/>
            <person name="Stalker J."/>
            <person name="Stange-Thomann N."/>
            <person name="Stavropoulos S."/>
            <person name="Stone C."/>
            <person name="Strader C."/>
            <person name="Tesfaye S."/>
            <person name="Thomson T."/>
            <person name="Thoulutsang Y."/>
            <person name="Thoulutsang D."/>
            <person name="Topham K."/>
            <person name="Topping I."/>
            <person name="Tsamla T."/>
            <person name="Vassiliev H."/>
            <person name="Vo A."/>
            <person name="Wangchuk T."/>
            <person name="Wangdi T."/>
            <person name="Weiand M."/>
            <person name="Wilkinson J."/>
            <person name="Wilson A."/>
            <person name="Yadav S."/>
            <person name="Young G."/>
            <person name="Yu Q."/>
            <person name="Zembek L."/>
            <person name="Zhong D."/>
            <person name="Zimmer A."/>
            <person name="Zwirko Z."/>
            <person name="Jaffe D.B."/>
            <person name="Alvarez P."/>
            <person name="Brockman W."/>
            <person name="Butler J."/>
            <person name="Chin C."/>
            <person name="Gnerre S."/>
            <person name="Grabherr M."/>
            <person name="Kleber M."/>
            <person name="Mauceli E."/>
            <person name="MacCallum I."/>
        </authorList>
    </citation>
    <scope>NUCLEOTIDE SEQUENCE [LARGE SCALE GENOMIC DNA]</scope>
    <source>
        <strain evidence="2">MSH-3 / Tucson 14011-0111.49</strain>
    </source>
</reference>
<dbReference type="AlphaFoldDB" id="B4GQJ5"/>
<dbReference type="SUPFAM" id="SSF55129">
    <property type="entry name" value="Ribosomal protein L30p/L7e"/>
    <property type="match status" value="1"/>
</dbReference>
<dbReference type="GO" id="GO:0000463">
    <property type="term" value="P:maturation of LSU-rRNA from tricistronic rRNA transcript (SSU-rRNA, 5.8S rRNA, LSU-rRNA)"/>
    <property type="evidence" value="ECO:0007669"/>
    <property type="project" value="TreeGrafter"/>
</dbReference>
<organism evidence="2">
    <name type="scientific">Drosophila persimilis</name>
    <name type="common">Fruit fly</name>
    <dbReference type="NCBI Taxonomy" id="7234"/>
    <lineage>
        <taxon>Eukaryota</taxon>
        <taxon>Metazoa</taxon>
        <taxon>Ecdysozoa</taxon>
        <taxon>Arthropoda</taxon>
        <taxon>Hexapoda</taxon>
        <taxon>Insecta</taxon>
        <taxon>Pterygota</taxon>
        <taxon>Neoptera</taxon>
        <taxon>Endopterygota</taxon>
        <taxon>Diptera</taxon>
        <taxon>Brachycera</taxon>
        <taxon>Muscomorpha</taxon>
        <taxon>Ephydroidea</taxon>
        <taxon>Drosophilidae</taxon>
        <taxon>Drosophila</taxon>
        <taxon>Sophophora</taxon>
    </lineage>
</organism>
<dbReference type="InterPro" id="IPR005998">
    <property type="entry name" value="Ribosomal_uL30_euk"/>
</dbReference>
<dbReference type="KEGG" id="dpe:6595401"/>
<dbReference type="InterPro" id="IPR039699">
    <property type="entry name" value="Ribosomal_uL30"/>
</dbReference>
<dbReference type="GO" id="GO:0003723">
    <property type="term" value="F:RNA binding"/>
    <property type="evidence" value="ECO:0007669"/>
    <property type="project" value="InterPro"/>
</dbReference>
<evidence type="ECO:0000313" key="1">
    <source>
        <dbReference type="EMBL" id="EDW39867.1"/>
    </source>
</evidence>
<dbReference type="eggNOG" id="KOG3184">
    <property type="taxonomic scope" value="Eukaryota"/>
</dbReference>
<dbReference type="HOGENOM" id="CLU_055156_0_1_1"/>
<gene>
    <name evidence="1" type="primary">Dper\GL16173</name>
    <name evidence="1" type="ORF">Dper_GL16173</name>
</gene>
<proteinExistence type="predicted"/>
<name>B4GQJ5_DROPE</name>
<dbReference type="GO" id="GO:0022625">
    <property type="term" value="C:cytosolic large ribosomal subunit"/>
    <property type="evidence" value="ECO:0007669"/>
    <property type="project" value="TreeGrafter"/>
</dbReference>
<dbReference type="CDD" id="cd01657">
    <property type="entry name" value="Ribosomal_L7_archeal_euk"/>
    <property type="match status" value="1"/>
</dbReference>